<dbReference type="GO" id="GO:0001681">
    <property type="term" value="F:sialate O-acetylesterase activity"/>
    <property type="evidence" value="ECO:0007669"/>
    <property type="project" value="InterPro"/>
</dbReference>
<evidence type="ECO:0000313" key="2">
    <source>
        <dbReference type="Proteomes" id="UP000007875"/>
    </source>
</evidence>
<evidence type="ECO:0008006" key="3">
    <source>
        <dbReference type="Google" id="ProtNLM"/>
    </source>
</evidence>
<reference evidence="2" key="1">
    <citation type="submission" date="2003-08" db="EMBL/GenBank/DDBJ databases">
        <authorList>
            <person name="Birren B."/>
            <person name="Nusbaum C."/>
            <person name="Abebe A."/>
            <person name="Abouelleil A."/>
            <person name="Adekoya E."/>
            <person name="Ait-zahra M."/>
            <person name="Allen N."/>
            <person name="Allen T."/>
            <person name="An P."/>
            <person name="Anderson M."/>
            <person name="Anderson S."/>
            <person name="Arachchi H."/>
            <person name="Armbruster J."/>
            <person name="Bachantsang P."/>
            <person name="Baldwin J."/>
            <person name="Barry A."/>
            <person name="Bayul T."/>
            <person name="Blitshsteyn B."/>
            <person name="Bloom T."/>
            <person name="Blye J."/>
            <person name="Boguslavskiy L."/>
            <person name="Borowsky M."/>
            <person name="Boukhgalter B."/>
            <person name="Brunache A."/>
            <person name="Butler J."/>
            <person name="Calixte N."/>
            <person name="Calvo S."/>
            <person name="Camarata J."/>
            <person name="Campo K."/>
            <person name="Chang J."/>
            <person name="Cheshatsang Y."/>
            <person name="Citroen M."/>
            <person name="Collymore A."/>
            <person name="Considine T."/>
            <person name="Cook A."/>
            <person name="Cooke P."/>
            <person name="Corum B."/>
            <person name="Cuomo C."/>
            <person name="David R."/>
            <person name="Dawoe T."/>
            <person name="Degray S."/>
            <person name="Dodge S."/>
            <person name="Dooley K."/>
            <person name="Dorje P."/>
            <person name="Dorjee K."/>
            <person name="Dorris L."/>
            <person name="Duffey N."/>
            <person name="Dupes A."/>
            <person name="Elkins T."/>
            <person name="Engels R."/>
            <person name="Erickson J."/>
            <person name="Farina A."/>
            <person name="Faro S."/>
            <person name="Ferreira P."/>
            <person name="Fischer H."/>
            <person name="Fitzgerald M."/>
            <person name="Foley K."/>
            <person name="Gage D."/>
            <person name="Galagan J."/>
            <person name="Gearin G."/>
            <person name="Gnerre S."/>
            <person name="Gnirke A."/>
            <person name="Goyette A."/>
            <person name="Graham J."/>
            <person name="Grandbois E."/>
            <person name="Gyaltsen K."/>
            <person name="Hafez N."/>
            <person name="Hagopian D."/>
            <person name="Hagos B."/>
            <person name="Hall J."/>
            <person name="Hatcher B."/>
            <person name="Heller A."/>
            <person name="Higgins H."/>
            <person name="Honan T."/>
            <person name="Horn A."/>
            <person name="Houde N."/>
            <person name="Hughes L."/>
            <person name="Hulme W."/>
            <person name="Husby E."/>
            <person name="Iliev I."/>
            <person name="Jaffe D."/>
            <person name="Jones C."/>
            <person name="Kamal M."/>
            <person name="Kamat A."/>
            <person name="Kamvysselis M."/>
            <person name="Karlsson E."/>
            <person name="Kells C."/>
            <person name="Kieu A."/>
            <person name="Kisner P."/>
            <person name="Kodira C."/>
            <person name="Kulbokas E."/>
            <person name="Labutti K."/>
            <person name="Lama D."/>
            <person name="Landers T."/>
            <person name="Leger J."/>
            <person name="Levine S."/>
            <person name="Lewis D."/>
            <person name="Lewis T."/>
            <person name="Lindblad-toh K."/>
            <person name="Liu X."/>
            <person name="Lokyitsang T."/>
            <person name="Lokyitsang Y."/>
            <person name="Lucien O."/>
            <person name="Lui A."/>
            <person name="Ma L.J."/>
            <person name="Mabbitt R."/>
            <person name="Macdonald J."/>
            <person name="Maclean C."/>
            <person name="Major J."/>
            <person name="Manning J."/>
            <person name="Marabella R."/>
            <person name="Maru K."/>
            <person name="Matthews C."/>
            <person name="Mauceli E."/>
            <person name="Mccarthy M."/>
            <person name="Mcdonough S."/>
            <person name="Mcghee T."/>
            <person name="Meldrim J."/>
            <person name="Meneus L."/>
            <person name="Mesirov J."/>
            <person name="Mihalev A."/>
            <person name="Mihova T."/>
            <person name="Mikkelsen T."/>
            <person name="Mlenga V."/>
            <person name="Moru K."/>
            <person name="Mozes J."/>
            <person name="Mulrain L."/>
            <person name="Munson G."/>
            <person name="Naylor J."/>
            <person name="Newes C."/>
            <person name="Nguyen C."/>
            <person name="Nguyen N."/>
            <person name="Nguyen T."/>
            <person name="Nicol R."/>
            <person name="Nielsen C."/>
            <person name="Nizzari M."/>
            <person name="Norbu C."/>
            <person name="Norbu N."/>
            <person name="O'donnell P."/>
            <person name="Okoawo O."/>
            <person name="O'leary S."/>
            <person name="Omotosho B."/>
            <person name="O'neill K."/>
            <person name="Osman S."/>
            <person name="Parker S."/>
            <person name="Perrin D."/>
            <person name="Phunkhang P."/>
            <person name="Piqani B."/>
            <person name="Purcell S."/>
            <person name="Rachupka T."/>
            <person name="Ramasamy U."/>
            <person name="Rameau R."/>
            <person name="Ray V."/>
            <person name="Raymond C."/>
            <person name="Retta R."/>
            <person name="Richardson S."/>
            <person name="Rise C."/>
            <person name="Rodriguez J."/>
            <person name="Rogers J."/>
            <person name="Rogov P."/>
            <person name="Rutman M."/>
            <person name="Schupbach R."/>
            <person name="Seaman C."/>
            <person name="Settipalli S."/>
            <person name="Sharpe T."/>
            <person name="Sheridan J."/>
            <person name="Sherpa N."/>
            <person name="Shi J."/>
            <person name="Smirnov S."/>
            <person name="Smith C."/>
            <person name="Sougnez C."/>
            <person name="Spencer B."/>
            <person name="Stalker J."/>
            <person name="Stange-thomann N."/>
            <person name="Stavropoulos S."/>
            <person name="Stetson K."/>
            <person name="Stone C."/>
            <person name="Stone S."/>
            <person name="Stubbs M."/>
            <person name="Talamas J."/>
            <person name="Tchuinga P."/>
            <person name="Tenzing P."/>
            <person name="Tesfaye S."/>
            <person name="Theodore J."/>
            <person name="Thoulutsang Y."/>
            <person name="Topham K."/>
            <person name="Towey S."/>
            <person name="Tsamla T."/>
            <person name="Tsomo N."/>
            <person name="Vallee D."/>
            <person name="Vassiliev H."/>
            <person name="Venkataraman V."/>
            <person name="Vinson J."/>
            <person name="Vo A."/>
            <person name="Wade C."/>
            <person name="Wang S."/>
            <person name="Wangchuk T."/>
            <person name="Wangdi T."/>
            <person name="Whittaker C."/>
            <person name="Wilkinson J."/>
            <person name="Wu Y."/>
            <person name="Wyman D."/>
            <person name="Yadav S."/>
            <person name="Yang S."/>
            <person name="Yang X."/>
            <person name="Yeager S."/>
            <person name="Yee E."/>
            <person name="Young G."/>
            <person name="Zainoun J."/>
            <person name="Zembeck L."/>
            <person name="Zimmer A."/>
            <person name="Zody M."/>
            <person name="Lander E."/>
        </authorList>
    </citation>
    <scope>NUCLEOTIDE SEQUENCE [LARGE SCALE GENOMIC DNA]</scope>
</reference>
<protein>
    <recommendedName>
        <fullName evidence="3">Sialate O-acetylesterase domain-containing protein</fullName>
    </recommendedName>
</protein>
<dbReference type="GeneTree" id="ENSGT00390000010608"/>
<dbReference type="Proteomes" id="UP000007875">
    <property type="component" value="Unassembled WGS sequence"/>
</dbReference>
<dbReference type="eggNOG" id="ENOG502QUKD">
    <property type="taxonomic scope" value="Eukaryota"/>
</dbReference>
<accession>H2ZGF7</accession>
<reference evidence="1" key="3">
    <citation type="submission" date="2025-09" db="UniProtKB">
        <authorList>
            <consortium name="Ensembl"/>
        </authorList>
    </citation>
    <scope>IDENTIFICATION</scope>
</reference>
<evidence type="ECO:0000313" key="1">
    <source>
        <dbReference type="Ensembl" id="ENSCSAVP00000016673.1"/>
    </source>
</evidence>
<dbReference type="Ensembl" id="ENSCSAVT00000016854.1">
    <property type="protein sequence ID" value="ENSCSAVP00000016673.1"/>
    <property type="gene ID" value="ENSCSAVG00000009799.1"/>
</dbReference>
<keyword evidence="2" id="KW-1185">Reference proteome</keyword>
<dbReference type="PANTHER" id="PTHR22901:SF0">
    <property type="entry name" value="SIALATE O-ACETYLESTERASE"/>
    <property type="match status" value="1"/>
</dbReference>
<dbReference type="AlphaFoldDB" id="H2ZGF7"/>
<dbReference type="InParanoid" id="H2ZGF7"/>
<dbReference type="InterPro" id="IPR039329">
    <property type="entry name" value="SIAE"/>
</dbReference>
<dbReference type="OMA" id="FEICCAS"/>
<name>H2ZGF7_CIOSA</name>
<organism evidence="1 2">
    <name type="scientific">Ciona savignyi</name>
    <name type="common">Pacific transparent sea squirt</name>
    <dbReference type="NCBI Taxonomy" id="51511"/>
    <lineage>
        <taxon>Eukaryota</taxon>
        <taxon>Metazoa</taxon>
        <taxon>Chordata</taxon>
        <taxon>Tunicata</taxon>
        <taxon>Ascidiacea</taxon>
        <taxon>Phlebobranchia</taxon>
        <taxon>Cionidae</taxon>
        <taxon>Ciona</taxon>
    </lineage>
</organism>
<dbReference type="HOGENOM" id="CLU_078343_0_0_1"/>
<dbReference type="STRING" id="51511.ENSCSAVP00000016673"/>
<dbReference type="GO" id="GO:0005975">
    <property type="term" value="P:carbohydrate metabolic process"/>
    <property type="evidence" value="ECO:0007669"/>
    <property type="project" value="TreeGrafter"/>
</dbReference>
<proteinExistence type="predicted"/>
<sequence length="168" mass="18464">MPNTFMAVAMDLPDNGSPFGSIHPRDKDDVATRLVAGSLNVAYGRNIAFQGPFPLSLVRSEQNHVVLTYPNDQKLHVTEQGSFQVCCTAPCNISEPTPSPSWTWTPIISHQHPAITIDTRACINSGGKAEMIRYAWSLTPCEFKKCSVYNDQGFPAPPFVLPVSDMKL</sequence>
<dbReference type="PANTHER" id="PTHR22901">
    <property type="entry name" value="SIALATE O-ACETYLESTERASE"/>
    <property type="match status" value="1"/>
</dbReference>
<dbReference type="SUPFAM" id="SSF52266">
    <property type="entry name" value="SGNH hydrolase"/>
    <property type="match status" value="1"/>
</dbReference>
<reference evidence="1" key="2">
    <citation type="submission" date="2025-08" db="UniProtKB">
        <authorList>
            <consortium name="Ensembl"/>
        </authorList>
    </citation>
    <scope>IDENTIFICATION</scope>
</reference>